<dbReference type="Pfam" id="PF04674">
    <property type="entry name" value="Phi_1"/>
    <property type="match status" value="1"/>
</dbReference>
<evidence type="ECO:0000256" key="4">
    <source>
        <dbReference type="ARBA" id="ARBA00022729"/>
    </source>
</evidence>
<evidence type="ECO:0000256" key="1">
    <source>
        <dbReference type="ARBA" id="ARBA00004271"/>
    </source>
</evidence>
<feature type="chain" id="PRO_5015203433" evidence="6">
    <location>
        <begin position="27"/>
        <end position="110"/>
    </location>
</feature>
<feature type="signal peptide" evidence="6">
    <location>
        <begin position="1"/>
        <end position="26"/>
    </location>
</feature>
<dbReference type="AlphaFoldDB" id="A0A2P5XCA0"/>
<evidence type="ECO:0000256" key="5">
    <source>
        <dbReference type="ARBA" id="ARBA00023591"/>
    </source>
</evidence>
<evidence type="ECO:0000256" key="6">
    <source>
        <dbReference type="SAM" id="SignalP"/>
    </source>
</evidence>
<evidence type="ECO:0000256" key="3">
    <source>
        <dbReference type="ARBA" id="ARBA00022525"/>
    </source>
</evidence>
<evidence type="ECO:0000313" key="7">
    <source>
        <dbReference type="EMBL" id="PPS00960.1"/>
    </source>
</evidence>
<dbReference type="Proteomes" id="UP000239757">
    <property type="component" value="Unassembled WGS sequence"/>
</dbReference>
<dbReference type="GO" id="GO:0048046">
    <property type="term" value="C:apoplast"/>
    <property type="evidence" value="ECO:0007669"/>
    <property type="project" value="UniProtKB-SubCell"/>
</dbReference>
<keyword evidence="3" id="KW-0964">Secreted</keyword>
<proteinExistence type="inferred from homology"/>
<sequence>MHRGSVLLSLITVVTLLIAAPVPAIGYRPWFHLKPNRSNLRFGSSKNYESSSELVHLRYHMGPVLTGSITVHTIWCGRWQKSQKKIIREFFGLISAVNAKQPSVASGGRQ</sequence>
<keyword evidence="4 6" id="KW-0732">Signal</keyword>
<name>A0A2P5XCA0_GOSBA</name>
<comment type="subcellular location">
    <subcellularLocation>
        <location evidence="1">Secreted</location>
        <location evidence="1">Extracellular space</location>
        <location evidence="1">Apoplast</location>
    </subcellularLocation>
</comment>
<dbReference type="OrthoDB" id="2016249at2759"/>
<reference evidence="7 8" key="1">
    <citation type="submission" date="2015-01" db="EMBL/GenBank/DDBJ databases">
        <title>Genome of allotetraploid Gossypium barbadense reveals genomic plasticity and fiber elongation in cotton evolution.</title>
        <authorList>
            <person name="Chen X."/>
            <person name="Liu X."/>
            <person name="Zhao B."/>
            <person name="Zheng H."/>
            <person name="Hu Y."/>
            <person name="Lu G."/>
            <person name="Yang C."/>
            <person name="Chen J."/>
            <person name="Shan C."/>
            <person name="Zhang L."/>
            <person name="Zhou Y."/>
            <person name="Wang L."/>
            <person name="Guo W."/>
            <person name="Bai Y."/>
            <person name="Ruan J."/>
            <person name="Shangguan X."/>
            <person name="Mao Y."/>
            <person name="Jiang J."/>
            <person name="Zhu Y."/>
            <person name="Lei J."/>
            <person name="Kang H."/>
            <person name="Chen S."/>
            <person name="He X."/>
            <person name="Wang R."/>
            <person name="Wang Y."/>
            <person name="Chen J."/>
            <person name="Wang L."/>
            <person name="Yu S."/>
            <person name="Wang B."/>
            <person name="Wei J."/>
            <person name="Song S."/>
            <person name="Lu X."/>
            <person name="Gao Z."/>
            <person name="Gu W."/>
            <person name="Deng X."/>
            <person name="Ma D."/>
            <person name="Wang S."/>
            <person name="Liang W."/>
            <person name="Fang L."/>
            <person name="Cai C."/>
            <person name="Zhu X."/>
            <person name="Zhou B."/>
            <person name="Zhang Y."/>
            <person name="Chen Z."/>
            <person name="Xu S."/>
            <person name="Zhu R."/>
            <person name="Wang S."/>
            <person name="Zhang T."/>
            <person name="Zhao G."/>
        </authorList>
    </citation>
    <scope>NUCLEOTIDE SEQUENCE [LARGE SCALE GENOMIC DNA]</scope>
    <source>
        <strain evidence="8">cv. Xinhai21</strain>
        <tissue evidence="7">Leaf</tissue>
    </source>
</reference>
<gene>
    <name evidence="7" type="ORF">GOBAR_AA19692</name>
</gene>
<protein>
    <submittedName>
        <fullName evidence="7">Uncharacterized protein</fullName>
    </submittedName>
</protein>
<dbReference type="InterPro" id="IPR006766">
    <property type="entry name" value="EXORDIUM-like"/>
</dbReference>
<comment type="similarity">
    <text evidence="5">Belongs to the EXORDIUM family.</text>
</comment>
<evidence type="ECO:0000256" key="2">
    <source>
        <dbReference type="ARBA" id="ARBA00022523"/>
    </source>
</evidence>
<evidence type="ECO:0000313" key="8">
    <source>
        <dbReference type="Proteomes" id="UP000239757"/>
    </source>
</evidence>
<keyword evidence="2" id="KW-0052">Apoplast</keyword>
<dbReference type="PANTHER" id="PTHR31279:SF7">
    <property type="entry name" value="PROTEIN EXORDIUM-LIKE 3"/>
    <property type="match status" value="1"/>
</dbReference>
<organism evidence="7 8">
    <name type="scientific">Gossypium barbadense</name>
    <name type="common">Sea Island cotton</name>
    <name type="synonym">Hibiscus barbadensis</name>
    <dbReference type="NCBI Taxonomy" id="3634"/>
    <lineage>
        <taxon>Eukaryota</taxon>
        <taxon>Viridiplantae</taxon>
        <taxon>Streptophyta</taxon>
        <taxon>Embryophyta</taxon>
        <taxon>Tracheophyta</taxon>
        <taxon>Spermatophyta</taxon>
        <taxon>Magnoliopsida</taxon>
        <taxon>eudicotyledons</taxon>
        <taxon>Gunneridae</taxon>
        <taxon>Pentapetalae</taxon>
        <taxon>rosids</taxon>
        <taxon>malvids</taxon>
        <taxon>Malvales</taxon>
        <taxon>Malvaceae</taxon>
        <taxon>Malvoideae</taxon>
        <taxon>Gossypium</taxon>
    </lineage>
</organism>
<accession>A0A2P5XCA0</accession>
<dbReference type="PANTHER" id="PTHR31279">
    <property type="entry name" value="PROTEIN EXORDIUM-LIKE 5"/>
    <property type="match status" value="1"/>
</dbReference>
<dbReference type="EMBL" id="KZ665198">
    <property type="protein sequence ID" value="PPS00960.1"/>
    <property type="molecule type" value="Genomic_DNA"/>
</dbReference>